<reference evidence="1" key="1">
    <citation type="submission" date="2019-08" db="EMBL/GenBank/DDBJ databases">
        <authorList>
            <person name="Kucharzyk K."/>
            <person name="Murdoch R.W."/>
            <person name="Higgins S."/>
            <person name="Loffler F."/>
        </authorList>
    </citation>
    <scope>NUCLEOTIDE SEQUENCE</scope>
</reference>
<organism evidence="1">
    <name type="scientific">bioreactor metagenome</name>
    <dbReference type="NCBI Taxonomy" id="1076179"/>
    <lineage>
        <taxon>unclassified sequences</taxon>
        <taxon>metagenomes</taxon>
        <taxon>ecological metagenomes</taxon>
    </lineage>
</organism>
<comment type="caution">
    <text evidence="1">The sequence shown here is derived from an EMBL/GenBank/DDBJ whole genome shotgun (WGS) entry which is preliminary data.</text>
</comment>
<sequence length="76" mass="8744">MFIRLNPFGLLRGQIMNGANNIPCMGHRRGRDSPGNTEIRDLRTSIRSYKYVMGFNIPMDYVVFMSMTDCPGDLQR</sequence>
<gene>
    <name evidence="1" type="ORF">SDC9_183245</name>
</gene>
<proteinExistence type="predicted"/>
<dbReference type="EMBL" id="VSSQ01089541">
    <property type="protein sequence ID" value="MPN35746.1"/>
    <property type="molecule type" value="Genomic_DNA"/>
</dbReference>
<evidence type="ECO:0000313" key="1">
    <source>
        <dbReference type="EMBL" id="MPN35746.1"/>
    </source>
</evidence>
<protein>
    <submittedName>
        <fullName evidence="1">Uncharacterized protein</fullName>
    </submittedName>
</protein>
<name>A0A645HB55_9ZZZZ</name>
<dbReference type="AlphaFoldDB" id="A0A645HB55"/>
<accession>A0A645HB55</accession>